<protein>
    <recommendedName>
        <fullName evidence="3">Pseudouridine synthase</fullName>
        <ecNumber evidence="3">5.4.99.-</ecNumber>
    </recommendedName>
</protein>
<dbReference type="InterPro" id="IPR020103">
    <property type="entry name" value="PsdUridine_synth_cat_dom_sf"/>
</dbReference>
<gene>
    <name evidence="5" type="ORF">PS396_08320</name>
</gene>
<keyword evidence="6" id="KW-1185">Reference proteome</keyword>
<dbReference type="InterPro" id="IPR050188">
    <property type="entry name" value="RluA_PseudoU_synthase"/>
</dbReference>
<evidence type="ECO:0000313" key="5">
    <source>
        <dbReference type="EMBL" id="MEE6701772.1"/>
    </source>
</evidence>
<dbReference type="PANTHER" id="PTHR21600:SF35">
    <property type="entry name" value="PSEUDOURIDINE SYNTHASE"/>
    <property type="match status" value="1"/>
</dbReference>
<dbReference type="EC" id="5.4.99.-" evidence="3"/>
<evidence type="ECO:0000259" key="4">
    <source>
        <dbReference type="Pfam" id="PF00849"/>
    </source>
</evidence>
<sequence length="306" mass="34553">MEFSWKYQQAVPRRLRSALRMMGVTSSLMKVAIYHGGKMLINGEEKWAVDMVQPGDRFSLVLPPEAGNEHVEAYPAPIQIVYEDRDFLVLNKPAGVATVPAHHVAVPDSLVNRVKAYYQDQAYENQVVHVATRLDKDTSGLVIFPKHRFAHAVLDRQLKHHQVKKNYLALVQGQLQATHGYVDAPIMRDPESFVQRMVGAGGKASVTEYWIHDRNKQGSLVKIRLHTGRTHQIRVHFSYLGHPLFGDEMYGQGSALIARQALHCYWLQFYSPFKDANITVTAPLPADMRTAIAALKLNEPKKQPGK</sequence>
<dbReference type="InterPro" id="IPR006145">
    <property type="entry name" value="PsdUridine_synth_RsuA/RluA"/>
</dbReference>
<dbReference type="Proteomes" id="UP001335665">
    <property type="component" value="Unassembled WGS sequence"/>
</dbReference>
<dbReference type="EMBL" id="JAQSFA010000025">
    <property type="protein sequence ID" value="MEE6701772.1"/>
    <property type="molecule type" value="Genomic_DNA"/>
</dbReference>
<reference evidence="5 6" key="1">
    <citation type="submission" date="2023-02" db="EMBL/GenBank/DDBJ databases">
        <title>The predominant lactic acid bacteria and yeasts involved in the spontaneous fermentation of millet during the production of the traditional porridge Hausa koko in Ghana.</title>
        <authorList>
            <person name="Atter A."/>
            <person name="Diaz M."/>
        </authorList>
    </citation>
    <scope>NUCLEOTIDE SEQUENCE [LARGE SCALE GENOMIC DNA]</scope>
    <source>
        <strain evidence="5 6">FI11552</strain>
    </source>
</reference>
<dbReference type="InterPro" id="IPR006225">
    <property type="entry name" value="PsdUridine_synth_RluC/D"/>
</dbReference>
<keyword evidence="3" id="KW-0413">Isomerase</keyword>
<evidence type="ECO:0000313" key="6">
    <source>
        <dbReference type="Proteomes" id="UP001335665"/>
    </source>
</evidence>
<dbReference type="Pfam" id="PF00849">
    <property type="entry name" value="PseudoU_synth_2"/>
    <property type="match status" value="1"/>
</dbReference>
<comment type="similarity">
    <text evidence="2 3">Belongs to the pseudouridine synthase RluA family.</text>
</comment>
<dbReference type="PANTHER" id="PTHR21600">
    <property type="entry name" value="MITOCHONDRIAL RNA PSEUDOURIDINE SYNTHASE"/>
    <property type="match status" value="1"/>
</dbReference>
<dbReference type="NCBIfam" id="TIGR00005">
    <property type="entry name" value="rluA_subfam"/>
    <property type="match status" value="1"/>
</dbReference>
<evidence type="ECO:0000256" key="3">
    <source>
        <dbReference type="RuleBase" id="RU362028"/>
    </source>
</evidence>
<evidence type="ECO:0000256" key="2">
    <source>
        <dbReference type="ARBA" id="ARBA00010876"/>
    </source>
</evidence>
<dbReference type="RefSeq" id="WP_331192976.1">
    <property type="nucleotide sequence ID" value="NZ_JAQSEN010000023.1"/>
</dbReference>
<dbReference type="Gene3D" id="3.30.2350.10">
    <property type="entry name" value="Pseudouridine synthase"/>
    <property type="match status" value="1"/>
</dbReference>
<evidence type="ECO:0000256" key="1">
    <source>
        <dbReference type="ARBA" id="ARBA00000073"/>
    </source>
</evidence>
<dbReference type="CDD" id="cd02869">
    <property type="entry name" value="PseudoU_synth_RluA_like"/>
    <property type="match status" value="1"/>
</dbReference>
<comment type="caution">
    <text evidence="5">The sequence shown here is derived from an EMBL/GenBank/DDBJ whole genome shotgun (WGS) entry which is preliminary data.</text>
</comment>
<accession>A0ABU7SUL4</accession>
<comment type="catalytic activity">
    <reaction evidence="1 3">
        <text>a uridine in RNA = a pseudouridine in RNA</text>
        <dbReference type="Rhea" id="RHEA:48348"/>
        <dbReference type="Rhea" id="RHEA-COMP:12068"/>
        <dbReference type="Rhea" id="RHEA-COMP:12069"/>
        <dbReference type="ChEBI" id="CHEBI:65314"/>
        <dbReference type="ChEBI" id="CHEBI:65315"/>
    </reaction>
</comment>
<feature type="domain" description="Pseudouridine synthase RsuA/RluA-like" evidence="4">
    <location>
        <begin position="86"/>
        <end position="238"/>
    </location>
</feature>
<dbReference type="SUPFAM" id="SSF55120">
    <property type="entry name" value="Pseudouridine synthase"/>
    <property type="match status" value="1"/>
</dbReference>
<comment type="function">
    <text evidence="3">Responsible for synthesis of pseudouridine from uracil.</text>
</comment>
<name>A0ABU7SUL4_9LACO</name>
<organism evidence="5 6">
    <name type="scientific">Limosilactobacillus pontis</name>
    <dbReference type="NCBI Taxonomy" id="35787"/>
    <lineage>
        <taxon>Bacteria</taxon>
        <taxon>Bacillati</taxon>
        <taxon>Bacillota</taxon>
        <taxon>Bacilli</taxon>
        <taxon>Lactobacillales</taxon>
        <taxon>Lactobacillaceae</taxon>
        <taxon>Limosilactobacillus</taxon>
    </lineage>
</organism>
<proteinExistence type="inferred from homology"/>